<dbReference type="InterPro" id="IPR057215">
    <property type="entry name" value="DUF7893"/>
</dbReference>
<organism evidence="11 12">
    <name type="scientific">Lophiotrema nucula</name>
    <dbReference type="NCBI Taxonomy" id="690887"/>
    <lineage>
        <taxon>Eukaryota</taxon>
        <taxon>Fungi</taxon>
        <taxon>Dikarya</taxon>
        <taxon>Ascomycota</taxon>
        <taxon>Pezizomycotina</taxon>
        <taxon>Dothideomycetes</taxon>
        <taxon>Pleosporomycetidae</taxon>
        <taxon>Pleosporales</taxon>
        <taxon>Lophiotremataceae</taxon>
        <taxon>Lophiotrema</taxon>
    </lineage>
</organism>
<feature type="active site" evidence="8">
    <location>
        <position position="612"/>
    </location>
</feature>
<keyword evidence="6" id="KW-0238">DNA-binding</keyword>
<evidence type="ECO:0000256" key="4">
    <source>
        <dbReference type="ARBA" id="ARBA00022679"/>
    </source>
</evidence>
<evidence type="ECO:0000256" key="2">
    <source>
        <dbReference type="ARBA" id="ARBA00011975"/>
    </source>
</evidence>
<dbReference type="InterPro" id="IPR043151">
    <property type="entry name" value="BAH_sf"/>
</dbReference>
<comment type="subcellular location">
    <subcellularLocation>
        <location evidence="1">Nucleus</location>
    </subcellularLocation>
</comment>
<evidence type="ECO:0000259" key="10">
    <source>
        <dbReference type="PROSITE" id="PS51038"/>
    </source>
</evidence>
<dbReference type="InterPro" id="IPR018117">
    <property type="entry name" value="C5_DNA_meth_AS"/>
</dbReference>
<dbReference type="EC" id="2.1.1.37" evidence="2"/>
<dbReference type="InterPro" id="IPR029063">
    <property type="entry name" value="SAM-dependent_MTases_sf"/>
</dbReference>
<dbReference type="AlphaFoldDB" id="A0A6A5YIZ8"/>
<dbReference type="GO" id="GO:0003682">
    <property type="term" value="F:chromatin binding"/>
    <property type="evidence" value="ECO:0007669"/>
    <property type="project" value="InterPro"/>
</dbReference>
<dbReference type="SUPFAM" id="SSF53335">
    <property type="entry name" value="S-adenosyl-L-methionine-dependent methyltransferases"/>
    <property type="match status" value="1"/>
</dbReference>
<dbReference type="GO" id="GO:0003886">
    <property type="term" value="F:DNA (cytosine-5-)-methyltransferase activity"/>
    <property type="evidence" value="ECO:0007669"/>
    <property type="project" value="UniProtKB-EC"/>
</dbReference>
<evidence type="ECO:0000256" key="8">
    <source>
        <dbReference type="PROSITE-ProRule" id="PRU01016"/>
    </source>
</evidence>
<keyword evidence="5 8" id="KW-0949">S-adenosyl-L-methionine</keyword>
<evidence type="ECO:0000256" key="5">
    <source>
        <dbReference type="ARBA" id="ARBA00022691"/>
    </source>
</evidence>
<accession>A0A6A5YIZ8</accession>
<evidence type="ECO:0000256" key="1">
    <source>
        <dbReference type="ARBA" id="ARBA00004123"/>
    </source>
</evidence>
<dbReference type="GO" id="GO:0032259">
    <property type="term" value="P:methylation"/>
    <property type="evidence" value="ECO:0007669"/>
    <property type="project" value="UniProtKB-KW"/>
</dbReference>
<dbReference type="PROSITE" id="PS51038">
    <property type="entry name" value="BAH"/>
    <property type="match status" value="1"/>
</dbReference>
<dbReference type="Pfam" id="PF25423">
    <property type="entry name" value="DUF7893"/>
    <property type="match status" value="1"/>
</dbReference>
<comment type="similarity">
    <text evidence="8">Belongs to the class I-like SAM-binding methyltransferase superfamily. C5-methyltransferase family.</text>
</comment>
<dbReference type="InterPro" id="IPR001025">
    <property type="entry name" value="BAH_dom"/>
</dbReference>
<feature type="region of interest" description="Disordered" evidence="9">
    <location>
        <begin position="1000"/>
        <end position="1079"/>
    </location>
</feature>
<feature type="compositionally biased region" description="Basic and acidic residues" evidence="9">
    <location>
        <begin position="1060"/>
        <end position="1079"/>
    </location>
</feature>
<dbReference type="GO" id="GO:0003677">
    <property type="term" value="F:DNA binding"/>
    <property type="evidence" value="ECO:0007669"/>
    <property type="project" value="UniProtKB-KW"/>
</dbReference>
<evidence type="ECO:0000313" key="11">
    <source>
        <dbReference type="EMBL" id="KAF2106317.1"/>
    </source>
</evidence>
<reference evidence="11" key="1">
    <citation type="journal article" date="2020" name="Stud. Mycol.">
        <title>101 Dothideomycetes genomes: a test case for predicting lifestyles and emergence of pathogens.</title>
        <authorList>
            <person name="Haridas S."/>
            <person name="Albert R."/>
            <person name="Binder M."/>
            <person name="Bloem J."/>
            <person name="Labutti K."/>
            <person name="Salamov A."/>
            <person name="Andreopoulos B."/>
            <person name="Baker S."/>
            <person name="Barry K."/>
            <person name="Bills G."/>
            <person name="Bluhm B."/>
            <person name="Cannon C."/>
            <person name="Castanera R."/>
            <person name="Culley D."/>
            <person name="Daum C."/>
            <person name="Ezra D."/>
            <person name="Gonzalez J."/>
            <person name="Henrissat B."/>
            <person name="Kuo A."/>
            <person name="Liang C."/>
            <person name="Lipzen A."/>
            <person name="Lutzoni F."/>
            <person name="Magnuson J."/>
            <person name="Mondo S."/>
            <person name="Nolan M."/>
            <person name="Ohm R."/>
            <person name="Pangilinan J."/>
            <person name="Park H.-J."/>
            <person name="Ramirez L."/>
            <person name="Alfaro M."/>
            <person name="Sun H."/>
            <person name="Tritt A."/>
            <person name="Yoshinaga Y."/>
            <person name="Zwiers L.-H."/>
            <person name="Turgeon B."/>
            <person name="Goodwin S."/>
            <person name="Spatafora J."/>
            <person name="Crous P."/>
            <person name="Grigoriev I."/>
        </authorList>
    </citation>
    <scope>NUCLEOTIDE SEQUENCE</scope>
    <source>
        <strain evidence="11">CBS 627.86</strain>
    </source>
</reference>
<evidence type="ECO:0000313" key="12">
    <source>
        <dbReference type="Proteomes" id="UP000799770"/>
    </source>
</evidence>
<protein>
    <recommendedName>
        <fullName evidence="2">DNA (cytosine-5-)-methyltransferase</fullName>
        <ecNumber evidence="2">2.1.1.37</ecNumber>
    </recommendedName>
</protein>
<evidence type="ECO:0000256" key="9">
    <source>
        <dbReference type="SAM" id="MobiDB-lite"/>
    </source>
</evidence>
<evidence type="ECO:0000256" key="6">
    <source>
        <dbReference type="ARBA" id="ARBA00023125"/>
    </source>
</evidence>
<dbReference type="InterPro" id="IPR050390">
    <property type="entry name" value="C5-Methyltransferase"/>
</dbReference>
<feature type="compositionally biased region" description="Polar residues" evidence="9">
    <location>
        <begin position="1000"/>
        <end position="1025"/>
    </location>
</feature>
<evidence type="ECO:0000256" key="7">
    <source>
        <dbReference type="ARBA" id="ARBA00023242"/>
    </source>
</evidence>
<dbReference type="InterPro" id="IPR001525">
    <property type="entry name" value="C5_MeTfrase"/>
</dbReference>
<dbReference type="EMBL" id="ML977364">
    <property type="protein sequence ID" value="KAF2106317.1"/>
    <property type="molecule type" value="Genomic_DNA"/>
</dbReference>
<keyword evidence="4 8" id="KW-0808">Transferase</keyword>
<keyword evidence="3 8" id="KW-0489">Methyltransferase</keyword>
<dbReference type="PANTHER" id="PTHR10629:SF54">
    <property type="entry name" value="DNA METHYLTRANSFERASE DIM-2"/>
    <property type="match status" value="1"/>
</dbReference>
<dbReference type="Gene3D" id="3.90.120.10">
    <property type="entry name" value="DNA Methylase, subunit A, domain 2"/>
    <property type="match status" value="1"/>
</dbReference>
<sequence>MQVDGTLSVGTSARTVQDITFDAFSVEGYDDAIDPTVTIFIQTQVARGNPAHDIWYRLTQPSEEYRLYFDTFMWIAQFGKHFVDYLGASPAETVGLINFESRFFRWLRGRFRGNAAFTSWAMQFQGIDFRQVVNANLGFLYNQAGTLDNAKELISHPIWAECGSSYDKLELPLESTIITPFVHRFFKDLYFSEYLEKLTPETAVANQMHTRQQALSFHQPICATRSKSNPLSSNSQVTEIEPGDIVGLRPDPSGSWGNEDTEWIAYVQGVEERDGETELSVIYLYRPTDTTISDVWYQNDNELFFSDNCNCGEPTYPEAVTRKFDVVWDPRSTTDVAEQDFFVRQKYISNEHEFITLRDSDFVCRCRSSRNDDMQTKYKRGDCVYYQSTRDRKTILEPGIIESFDKAENRFLLRKLLRLERDCSNLLCSTSRDVIPPNELVWTDEFVTASPKRIRRECHIRFYTMEEALSVRIPRPYSQGGIGDFWYISSRLIPGDESRLQPLDHLFPSPMQQGFDPKLRSNWKPLRGLSLFSGGGGLDRGLEEGGAVEFEAAVDIMKEAILTQKANSKHPHKLRALHASVNTILKAAITGRNMDGIPRIGEVEVIAAGSPCPGFSMLQKNRFGEKSLRNASLVTTFLSFVDVYRPQYAFLENVTNIAKIGKGLQGTKVLSSLISCLVSMGYQVKQFVLDAWNFNSVQRRSRIFLCATAPGLAPIAQPFHSHSHYLGVGAHSLGVLPNGEKFAQREDYPTPFEHRTAAEAFDGLPNIGTGSLQACIAYPDHRINARQNAAERATMERIPNVTPTPAAEAKKGIHLSHGPGFFAALQLGLIPDGLYKYDSTKETNCRSSKRFRRIKPDGLAPTITTHCHPRDSRTGDVVHWTQPRPLTIQEAKRAQGVPDSEVIIGNTEKQWKIIGNGVDRNKSSVLGFELRDAVAANHSTDDFLDLPIALERVALEQDIEVFDSVPETNFDGLPWNMESFENGRWVPLEDQIQASLRASTDLTTSVQQNAATTLPSPPDSTSGSSLPRKGKRTEGGSSLPAKRTRHSGLQADPKPTIWHRPVEHVLVKSPRRSSEQREL</sequence>
<dbReference type="Gene3D" id="2.30.30.490">
    <property type="match status" value="1"/>
</dbReference>
<dbReference type="Gene3D" id="3.40.50.150">
    <property type="entry name" value="Vaccinia Virus protein VP39"/>
    <property type="match status" value="1"/>
</dbReference>
<dbReference type="Pfam" id="PF00145">
    <property type="entry name" value="DNA_methylase"/>
    <property type="match status" value="1"/>
</dbReference>
<dbReference type="Proteomes" id="UP000799770">
    <property type="component" value="Unassembled WGS sequence"/>
</dbReference>
<dbReference type="PRINTS" id="PR00105">
    <property type="entry name" value="C5METTRFRASE"/>
</dbReference>
<dbReference type="PROSITE" id="PS51679">
    <property type="entry name" value="SAM_MT_C5"/>
    <property type="match status" value="1"/>
</dbReference>
<feature type="domain" description="BAH" evidence="10">
    <location>
        <begin position="238"/>
        <end position="358"/>
    </location>
</feature>
<dbReference type="PROSITE" id="PS00094">
    <property type="entry name" value="C5_MTASE_1"/>
    <property type="match status" value="1"/>
</dbReference>
<evidence type="ECO:0000256" key="3">
    <source>
        <dbReference type="ARBA" id="ARBA00022603"/>
    </source>
</evidence>
<keyword evidence="7" id="KW-0539">Nucleus</keyword>
<dbReference type="GO" id="GO:0044027">
    <property type="term" value="P:negative regulation of gene expression via chromosomal CpG island methylation"/>
    <property type="evidence" value="ECO:0007669"/>
    <property type="project" value="TreeGrafter"/>
</dbReference>
<gene>
    <name evidence="11" type="ORF">BDV96DRAFT_508071</name>
</gene>
<proteinExistence type="inferred from homology"/>
<dbReference type="OrthoDB" id="5376140at2759"/>
<dbReference type="PANTHER" id="PTHR10629">
    <property type="entry name" value="CYTOSINE-SPECIFIC METHYLTRANSFERASE"/>
    <property type="match status" value="1"/>
</dbReference>
<keyword evidence="12" id="KW-1185">Reference proteome</keyword>
<name>A0A6A5YIZ8_9PLEO</name>
<dbReference type="GO" id="GO:0005634">
    <property type="term" value="C:nucleus"/>
    <property type="evidence" value="ECO:0007669"/>
    <property type="project" value="UniProtKB-SubCell"/>
</dbReference>